<keyword evidence="4" id="KW-0560">Oxidoreductase</keyword>
<organism evidence="7 8">
    <name type="scientific">Quercus suber</name>
    <name type="common">Cork oak</name>
    <dbReference type="NCBI Taxonomy" id="58331"/>
    <lineage>
        <taxon>Eukaryota</taxon>
        <taxon>Viridiplantae</taxon>
        <taxon>Streptophyta</taxon>
        <taxon>Embryophyta</taxon>
        <taxon>Tracheophyta</taxon>
        <taxon>Spermatophyta</taxon>
        <taxon>Magnoliopsida</taxon>
        <taxon>eudicotyledons</taxon>
        <taxon>Gunneridae</taxon>
        <taxon>Pentapetalae</taxon>
        <taxon>rosids</taxon>
        <taxon>fabids</taxon>
        <taxon>Fagales</taxon>
        <taxon>Fagaceae</taxon>
        <taxon>Quercus</taxon>
    </lineage>
</organism>
<comment type="similarity">
    <text evidence="1">Belongs to the cytochrome P450 family.</text>
</comment>
<dbReference type="PANTHER" id="PTHR47953:SF16">
    <property type="entry name" value="CYTOCHROME P450 71D8"/>
    <property type="match status" value="1"/>
</dbReference>
<name>A0AAW0L6V4_QUESU</name>
<dbReference type="InterPro" id="IPR002401">
    <property type="entry name" value="Cyt_P450_E_grp-I"/>
</dbReference>
<evidence type="ECO:0000256" key="6">
    <source>
        <dbReference type="ARBA" id="ARBA00023033"/>
    </source>
</evidence>
<keyword evidence="2" id="KW-0349">Heme</keyword>
<dbReference type="GO" id="GO:0004497">
    <property type="term" value="F:monooxygenase activity"/>
    <property type="evidence" value="ECO:0007669"/>
    <property type="project" value="UniProtKB-KW"/>
</dbReference>
<evidence type="ECO:0000313" key="8">
    <source>
        <dbReference type="Proteomes" id="UP000237347"/>
    </source>
</evidence>
<dbReference type="InterPro" id="IPR036396">
    <property type="entry name" value="Cyt_P450_sf"/>
</dbReference>
<keyword evidence="8" id="KW-1185">Reference proteome</keyword>
<dbReference type="SUPFAM" id="SSF48264">
    <property type="entry name" value="Cytochrome P450"/>
    <property type="match status" value="1"/>
</dbReference>
<evidence type="ECO:0000256" key="2">
    <source>
        <dbReference type="ARBA" id="ARBA00022617"/>
    </source>
</evidence>
<dbReference type="InterPro" id="IPR052306">
    <property type="entry name" value="CYP450_71D"/>
</dbReference>
<dbReference type="GO" id="GO:0016705">
    <property type="term" value="F:oxidoreductase activity, acting on paired donors, with incorporation or reduction of molecular oxygen"/>
    <property type="evidence" value="ECO:0007669"/>
    <property type="project" value="InterPro"/>
</dbReference>
<gene>
    <name evidence="7" type="primary">CYP71D8_1</name>
    <name evidence="7" type="ORF">CFP56_006588</name>
</gene>
<dbReference type="GO" id="GO:0005506">
    <property type="term" value="F:iron ion binding"/>
    <property type="evidence" value="ECO:0007669"/>
    <property type="project" value="InterPro"/>
</dbReference>
<sequence length="85" mass="9773">MEIQNQKILSDGPEILLDYVNQCTNSVRLLREVIFAAGTDTSSTTVEWAMSEMIRQPKVLEKAQAEIRQAFRGKKKKSTRKIFRT</sequence>
<evidence type="ECO:0000256" key="5">
    <source>
        <dbReference type="ARBA" id="ARBA00023004"/>
    </source>
</evidence>
<dbReference type="PRINTS" id="PR00463">
    <property type="entry name" value="EP450I"/>
</dbReference>
<protein>
    <submittedName>
        <fullName evidence="7">Cytochrome p450 71d8</fullName>
    </submittedName>
</protein>
<evidence type="ECO:0000256" key="1">
    <source>
        <dbReference type="ARBA" id="ARBA00010617"/>
    </source>
</evidence>
<keyword evidence="3" id="KW-0479">Metal-binding</keyword>
<keyword evidence="6" id="KW-0503">Monooxygenase</keyword>
<keyword evidence="5" id="KW-0408">Iron</keyword>
<dbReference type="AlphaFoldDB" id="A0AAW0L6V4"/>
<dbReference type="InterPro" id="IPR001128">
    <property type="entry name" value="Cyt_P450"/>
</dbReference>
<dbReference type="PANTHER" id="PTHR47953">
    <property type="entry name" value="OS08G0105600 PROTEIN"/>
    <property type="match status" value="1"/>
</dbReference>
<dbReference type="Pfam" id="PF00067">
    <property type="entry name" value="p450"/>
    <property type="match status" value="1"/>
</dbReference>
<dbReference type="EMBL" id="PKMF04000141">
    <property type="protein sequence ID" value="KAK7847430.1"/>
    <property type="molecule type" value="Genomic_DNA"/>
</dbReference>
<reference evidence="7 8" key="1">
    <citation type="journal article" date="2018" name="Sci. Data">
        <title>The draft genome sequence of cork oak.</title>
        <authorList>
            <person name="Ramos A.M."/>
            <person name="Usie A."/>
            <person name="Barbosa P."/>
            <person name="Barros P.M."/>
            <person name="Capote T."/>
            <person name="Chaves I."/>
            <person name="Simoes F."/>
            <person name="Abreu I."/>
            <person name="Carrasquinho I."/>
            <person name="Faro C."/>
            <person name="Guimaraes J.B."/>
            <person name="Mendonca D."/>
            <person name="Nobrega F."/>
            <person name="Rodrigues L."/>
            <person name="Saibo N.J.M."/>
            <person name="Varela M.C."/>
            <person name="Egas C."/>
            <person name="Matos J."/>
            <person name="Miguel C.M."/>
            <person name="Oliveira M.M."/>
            <person name="Ricardo C.P."/>
            <person name="Goncalves S."/>
        </authorList>
    </citation>
    <scope>NUCLEOTIDE SEQUENCE [LARGE SCALE GENOMIC DNA]</scope>
    <source>
        <strain evidence="8">cv. HL8</strain>
    </source>
</reference>
<dbReference type="GO" id="GO:0020037">
    <property type="term" value="F:heme binding"/>
    <property type="evidence" value="ECO:0007669"/>
    <property type="project" value="InterPro"/>
</dbReference>
<evidence type="ECO:0000313" key="7">
    <source>
        <dbReference type="EMBL" id="KAK7847430.1"/>
    </source>
</evidence>
<accession>A0AAW0L6V4</accession>
<proteinExistence type="inferred from homology"/>
<evidence type="ECO:0000256" key="4">
    <source>
        <dbReference type="ARBA" id="ARBA00023002"/>
    </source>
</evidence>
<comment type="caution">
    <text evidence="7">The sequence shown here is derived from an EMBL/GenBank/DDBJ whole genome shotgun (WGS) entry which is preliminary data.</text>
</comment>
<dbReference type="Gene3D" id="1.10.630.10">
    <property type="entry name" value="Cytochrome P450"/>
    <property type="match status" value="1"/>
</dbReference>
<evidence type="ECO:0000256" key="3">
    <source>
        <dbReference type="ARBA" id="ARBA00022723"/>
    </source>
</evidence>
<dbReference type="Proteomes" id="UP000237347">
    <property type="component" value="Unassembled WGS sequence"/>
</dbReference>